<dbReference type="InterPro" id="IPR036938">
    <property type="entry name" value="PAP2/HPO_sf"/>
</dbReference>
<feature type="transmembrane region" description="Helical" evidence="1">
    <location>
        <begin position="169"/>
        <end position="185"/>
    </location>
</feature>
<dbReference type="Pfam" id="PF01569">
    <property type="entry name" value="PAP2"/>
    <property type="match status" value="1"/>
</dbReference>
<dbReference type="AlphaFoldDB" id="A0A3N6PJK5"/>
<evidence type="ECO:0000313" key="4">
    <source>
        <dbReference type="Proteomes" id="UP000281431"/>
    </source>
</evidence>
<evidence type="ECO:0000313" key="3">
    <source>
        <dbReference type="EMBL" id="RQH01280.1"/>
    </source>
</evidence>
<feature type="transmembrane region" description="Helical" evidence="1">
    <location>
        <begin position="244"/>
        <end position="266"/>
    </location>
</feature>
<dbReference type="SUPFAM" id="SSF48317">
    <property type="entry name" value="Acid phosphatase/Vanadium-dependent haloperoxidase"/>
    <property type="match status" value="1"/>
</dbReference>
<feature type="transmembrane region" description="Helical" evidence="1">
    <location>
        <begin position="21"/>
        <end position="44"/>
    </location>
</feature>
<protein>
    <submittedName>
        <fullName evidence="3">Phosphatase PAP2 family protein</fullName>
    </submittedName>
</protein>
<evidence type="ECO:0000256" key="1">
    <source>
        <dbReference type="SAM" id="Phobius"/>
    </source>
</evidence>
<dbReference type="OrthoDB" id="10182at2157"/>
<feature type="transmembrane region" description="Helical" evidence="1">
    <location>
        <begin position="93"/>
        <end position="112"/>
    </location>
</feature>
<dbReference type="Gene3D" id="1.20.144.10">
    <property type="entry name" value="Phosphatidic acid phosphatase type 2/haloperoxidase"/>
    <property type="match status" value="1"/>
</dbReference>
<accession>A0A3N6PJK5</accession>
<sequence>MRLEDESVVVREAYPAEYAELVLAVTELGGTTVPMVLLAVLFWLSSRRRTALVISYAVAGVAFLLAIKAALALPRPPESALLVPLSVDGYGFPSGHAFAAVVVYGGLCFAFERTQDRRWLAAIGAIVVLVSLSRVILGVHYLGDVLAGAVLGVAFLLAANRLIRGDPEIGFAVAVALAAPAVVVTGGVDDALLALGGGLGGLAATLSVDGFPETPSRTEGALLVAVGLAGLAAIRTAADAVTVAPIQVGAYAVLVAWVLFVPVGAARLSPAMRRPFDSS</sequence>
<name>A0A3N6PJK5_NATCH</name>
<dbReference type="PANTHER" id="PTHR14969">
    <property type="entry name" value="SPHINGOSINE-1-PHOSPHATE PHOSPHOHYDROLASE"/>
    <property type="match status" value="1"/>
</dbReference>
<comment type="caution">
    <text evidence="3">The sequence shown here is derived from an EMBL/GenBank/DDBJ whole genome shotgun (WGS) entry which is preliminary data.</text>
</comment>
<dbReference type="SMART" id="SM00014">
    <property type="entry name" value="acidPPc"/>
    <property type="match status" value="1"/>
</dbReference>
<organism evidence="3 4">
    <name type="scientific">Natrarchaeobius chitinivorans</name>
    <dbReference type="NCBI Taxonomy" id="1679083"/>
    <lineage>
        <taxon>Archaea</taxon>
        <taxon>Methanobacteriati</taxon>
        <taxon>Methanobacteriota</taxon>
        <taxon>Stenosarchaea group</taxon>
        <taxon>Halobacteria</taxon>
        <taxon>Halobacteriales</taxon>
        <taxon>Natrialbaceae</taxon>
        <taxon>Natrarchaeobius</taxon>
    </lineage>
</organism>
<feature type="transmembrane region" description="Helical" evidence="1">
    <location>
        <begin position="51"/>
        <end position="73"/>
    </location>
</feature>
<proteinExistence type="predicted"/>
<feature type="transmembrane region" description="Helical" evidence="1">
    <location>
        <begin position="220"/>
        <end position="238"/>
    </location>
</feature>
<feature type="transmembrane region" description="Helical" evidence="1">
    <location>
        <begin position="119"/>
        <end position="139"/>
    </location>
</feature>
<dbReference type="EMBL" id="REFZ01000004">
    <property type="protein sequence ID" value="RQH01280.1"/>
    <property type="molecule type" value="Genomic_DNA"/>
</dbReference>
<dbReference type="Proteomes" id="UP000281431">
    <property type="component" value="Unassembled WGS sequence"/>
</dbReference>
<reference evidence="3 4" key="1">
    <citation type="submission" date="2018-10" db="EMBL/GenBank/DDBJ databases">
        <title>Natrarchaeobius chitinivorans gen. nov., sp. nov., and Natrarchaeobius haloalkaliphilus sp. nov., alkaliphilic, chitin-utilizing haloarchaea from hypersaline alkaline lakes.</title>
        <authorList>
            <person name="Sorokin D.Y."/>
            <person name="Elcheninov A.G."/>
            <person name="Kostrikina N.A."/>
            <person name="Bale N.J."/>
            <person name="Sinninghe Damste J.S."/>
            <person name="Khijniak T.V."/>
            <person name="Kublanov I.V."/>
            <person name="Toshchakov S.V."/>
        </authorList>
    </citation>
    <scope>NUCLEOTIDE SEQUENCE [LARGE SCALE GENOMIC DNA]</scope>
    <source>
        <strain evidence="3 4">AArcht7</strain>
    </source>
</reference>
<feature type="transmembrane region" description="Helical" evidence="1">
    <location>
        <begin position="145"/>
        <end position="162"/>
    </location>
</feature>
<dbReference type="PANTHER" id="PTHR14969:SF13">
    <property type="entry name" value="AT30094P"/>
    <property type="match status" value="1"/>
</dbReference>
<keyword evidence="1" id="KW-1133">Transmembrane helix</keyword>
<keyword evidence="4" id="KW-1185">Reference proteome</keyword>
<feature type="domain" description="Phosphatidic acid phosphatase type 2/haloperoxidase" evidence="2">
    <location>
        <begin position="50"/>
        <end position="160"/>
    </location>
</feature>
<dbReference type="InterPro" id="IPR000326">
    <property type="entry name" value="PAP2/HPO"/>
</dbReference>
<keyword evidence="1" id="KW-0472">Membrane</keyword>
<keyword evidence="1" id="KW-0812">Transmembrane</keyword>
<gene>
    <name evidence="3" type="ORF">EA472_07450</name>
</gene>
<feature type="transmembrane region" description="Helical" evidence="1">
    <location>
        <begin position="191"/>
        <end position="208"/>
    </location>
</feature>
<evidence type="ECO:0000259" key="2">
    <source>
        <dbReference type="SMART" id="SM00014"/>
    </source>
</evidence>